<dbReference type="InterPro" id="IPR012296">
    <property type="entry name" value="Nuclease_put_TT1808"/>
</dbReference>
<reference evidence="2 3" key="1">
    <citation type="submission" date="2015-09" db="EMBL/GenBank/DDBJ databases">
        <title>Identification and resolution of microdiversity through metagenomic sequencing of parallel consortia.</title>
        <authorList>
            <person name="Nelson W.C."/>
            <person name="Romine M.F."/>
            <person name="Lindemann S.R."/>
        </authorList>
    </citation>
    <scope>NUCLEOTIDE SEQUENCE [LARGE SCALE GENOMIC DNA]</scope>
    <source>
        <strain evidence="2">Ana</strain>
    </source>
</reference>
<dbReference type="PATRIC" id="fig|1666911.3.peg.2161"/>
<evidence type="ECO:0000313" key="2">
    <source>
        <dbReference type="EMBL" id="KPQ33166.1"/>
    </source>
</evidence>
<dbReference type="CDD" id="cd06260">
    <property type="entry name" value="DUF820-like"/>
    <property type="match status" value="1"/>
</dbReference>
<comment type="caution">
    <text evidence="2">The sequence shown here is derived from an EMBL/GenBank/DDBJ whole genome shotgun (WGS) entry which is preliminary data.</text>
</comment>
<proteinExistence type="predicted"/>
<protein>
    <submittedName>
        <fullName evidence="2">Uncharacterized protein conserved in cyanobacteria</fullName>
    </submittedName>
</protein>
<sequence>MIATPSPQKMTVEAYFDWEPRQELRYEFVDGEVLAMAGGTLAHNDIAVNLLTALRPSLQKQGCRINIADAKVQVTASRYRYPDLVVTCDERDKTALNAIQYPKLIIEVLSVGTEALDRGEKLKEYCQLPSLEEYVLISSTQISVEIYRRTQGRFWLYTAYQPGDSIVLESVGFEFPINLLYDGIAQFSPPIPTD</sequence>
<dbReference type="Gene3D" id="3.90.1570.10">
    <property type="entry name" value="tt1808, chain A"/>
    <property type="match status" value="1"/>
</dbReference>
<accession>A0A0P7ZEW4</accession>
<name>A0A0P7ZEW4_9CYAN</name>
<dbReference type="EMBL" id="LJZR01000037">
    <property type="protein sequence ID" value="KPQ33166.1"/>
    <property type="molecule type" value="Genomic_DNA"/>
</dbReference>
<dbReference type="Proteomes" id="UP000050465">
    <property type="component" value="Unassembled WGS sequence"/>
</dbReference>
<feature type="domain" description="Putative restriction endonuclease" evidence="1">
    <location>
        <begin position="12"/>
        <end position="175"/>
    </location>
</feature>
<dbReference type="SUPFAM" id="SSF52980">
    <property type="entry name" value="Restriction endonuclease-like"/>
    <property type="match status" value="1"/>
</dbReference>
<dbReference type="InterPro" id="IPR008538">
    <property type="entry name" value="Uma2"/>
</dbReference>
<dbReference type="Pfam" id="PF05685">
    <property type="entry name" value="Uma2"/>
    <property type="match status" value="1"/>
</dbReference>
<dbReference type="STRING" id="1666911.HLUCCA11_19370"/>
<dbReference type="InterPro" id="IPR011335">
    <property type="entry name" value="Restrct_endonuc-II-like"/>
</dbReference>
<dbReference type="PANTHER" id="PTHR36558">
    <property type="entry name" value="GLR1098 PROTEIN"/>
    <property type="match status" value="1"/>
</dbReference>
<evidence type="ECO:0000313" key="3">
    <source>
        <dbReference type="Proteomes" id="UP000050465"/>
    </source>
</evidence>
<dbReference type="PANTHER" id="PTHR36558:SF1">
    <property type="entry name" value="RESTRICTION ENDONUCLEASE DOMAIN-CONTAINING PROTEIN-RELATED"/>
    <property type="match status" value="1"/>
</dbReference>
<dbReference type="AlphaFoldDB" id="A0A0P7ZEW4"/>
<gene>
    <name evidence="2" type="ORF">HLUCCA11_19370</name>
</gene>
<organism evidence="2 3">
    <name type="scientific">Phormidesmis priestleyi Ana</name>
    <dbReference type="NCBI Taxonomy" id="1666911"/>
    <lineage>
        <taxon>Bacteria</taxon>
        <taxon>Bacillati</taxon>
        <taxon>Cyanobacteriota</taxon>
        <taxon>Cyanophyceae</taxon>
        <taxon>Leptolyngbyales</taxon>
        <taxon>Leptolyngbyaceae</taxon>
        <taxon>Phormidesmis</taxon>
    </lineage>
</organism>
<evidence type="ECO:0000259" key="1">
    <source>
        <dbReference type="Pfam" id="PF05685"/>
    </source>
</evidence>